<accession>A0A9P4RBI7</accession>
<organism evidence="1 2">
    <name type="scientific">Polyplosphaeria fusca</name>
    <dbReference type="NCBI Taxonomy" id="682080"/>
    <lineage>
        <taxon>Eukaryota</taxon>
        <taxon>Fungi</taxon>
        <taxon>Dikarya</taxon>
        <taxon>Ascomycota</taxon>
        <taxon>Pezizomycotina</taxon>
        <taxon>Dothideomycetes</taxon>
        <taxon>Pleosporomycetidae</taxon>
        <taxon>Pleosporales</taxon>
        <taxon>Tetraplosphaeriaceae</taxon>
        <taxon>Polyplosphaeria</taxon>
    </lineage>
</organism>
<gene>
    <name evidence="1" type="ORF">EJ04DRAFT_548492</name>
</gene>
<name>A0A9P4RBI7_9PLEO</name>
<feature type="non-terminal residue" evidence="1">
    <location>
        <position position="1"/>
    </location>
</feature>
<sequence length="279" mass="31973">MFSYISQLLGQSKPKPRLASVATREDGNCNAGFATPSNINMLALPQEVLDLIFHHLWKATPRLSTKRHGIVMYLNYDDSGDESRVRAGLQPWLLTCKAFYNGGLKQLFFKENIKWSISPSASGSRNPCAILAPHRWTDITVDCGPLERWNFGQGTTIVCEKDAFPRLVSDVLHIANVRVRVLRLHFEDCRYWKGEARRVDLNVLENVYLPENLDTLEEFEKLEIVVKRNANWTPHVVGMADGMLREEVCRAGRVVLRSRDWEEKVRVVGSKLYVEYEKP</sequence>
<proteinExistence type="predicted"/>
<dbReference type="EMBL" id="ML996100">
    <property type="protein sequence ID" value="KAF2740471.1"/>
    <property type="molecule type" value="Genomic_DNA"/>
</dbReference>
<keyword evidence="2" id="KW-1185">Reference proteome</keyword>
<protein>
    <submittedName>
        <fullName evidence="1">Uncharacterized protein</fullName>
    </submittedName>
</protein>
<reference evidence="1" key="1">
    <citation type="journal article" date="2020" name="Stud. Mycol.">
        <title>101 Dothideomycetes genomes: a test case for predicting lifestyles and emergence of pathogens.</title>
        <authorList>
            <person name="Haridas S."/>
            <person name="Albert R."/>
            <person name="Binder M."/>
            <person name="Bloem J."/>
            <person name="Labutti K."/>
            <person name="Salamov A."/>
            <person name="Andreopoulos B."/>
            <person name="Baker S."/>
            <person name="Barry K."/>
            <person name="Bills G."/>
            <person name="Bluhm B."/>
            <person name="Cannon C."/>
            <person name="Castanera R."/>
            <person name="Culley D."/>
            <person name="Daum C."/>
            <person name="Ezra D."/>
            <person name="Gonzalez J."/>
            <person name="Henrissat B."/>
            <person name="Kuo A."/>
            <person name="Liang C."/>
            <person name="Lipzen A."/>
            <person name="Lutzoni F."/>
            <person name="Magnuson J."/>
            <person name="Mondo S."/>
            <person name="Nolan M."/>
            <person name="Ohm R."/>
            <person name="Pangilinan J."/>
            <person name="Park H.-J."/>
            <person name="Ramirez L."/>
            <person name="Alfaro M."/>
            <person name="Sun H."/>
            <person name="Tritt A."/>
            <person name="Yoshinaga Y."/>
            <person name="Zwiers L.-H."/>
            <person name="Turgeon B."/>
            <person name="Goodwin S."/>
            <person name="Spatafora J."/>
            <person name="Crous P."/>
            <person name="Grigoriev I."/>
        </authorList>
    </citation>
    <scope>NUCLEOTIDE SEQUENCE</scope>
    <source>
        <strain evidence="1">CBS 125425</strain>
    </source>
</reference>
<dbReference type="Proteomes" id="UP000799444">
    <property type="component" value="Unassembled WGS sequence"/>
</dbReference>
<evidence type="ECO:0000313" key="1">
    <source>
        <dbReference type="EMBL" id="KAF2740471.1"/>
    </source>
</evidence>
<dbReference type="OrthoDB" id="3799620at2759"/>
<dbReference type="AlphaFoldDB" id="A0A9P4RBI7"/>
<evidence type="ECO:0000313" key="2">
    <source>
        <dbReference type="Proteomes" id="UP000799444"/>
    </source>
</evidence>
<comment type="caution">
    <text evidence="1">The sequence shown here is derived from an EMBL/GenBank/DDBJ whole genome shotgun (WGS) entry which is preliminary data.</text>
</comment>